<dbReference type="PANTHER" id="PTHR48051:SF54">
    <property type="entry name" value="LEUCINE-RICH REPEAT-CONTAINING PROTEIN"/>
    <property type="match status" value="1"/>
</dbReference>
<keyword evidence="1" id="KW-0433">Leucine-rich repeat</keyword>
<reference evidence="5" key="1">
    <citation type="submission" date="2023-05" db="EMBL/GenBank/DDBJ databases">
        <authorList>
            <person name="Zhang X."/>
        </authorList>
    </citation>
    <scope>NUCLEOTIDE SEQUENCE</scope>
    <source>
        <strain evidence="5">YF14B1</strain>
    </source>
</reference>
<evidence type="ECO:0000256" key="2">
    <source>
        <dbReference type="ARBA" id="ARBA00022737"/>
    </source>
</evidence>
<dbReference type="InterPro" id="IPR050216">
    <property type="entry name" value="LRR_domain-containing"/>
</dbReference>
<feature type="domain" description="Disease resistance R13L4/SHOC-2-like LRR" evidence="3">
    <location>
        <begin position="253"/>
        <end position="338"/>
    </location>
</feature>
<dbReference type="PANTHER" id="PTHR48051">
    <property type="match status" value="1"/>
</dbReference>
<dbReference type="Pfam" id="PF25019">
    <property type="entry name" value="LRR_R13L1-DRL21"/>
    <property type="match status" value="1"/>
</dbReference>
<dbReference type="Pfam" id="PF23598">
    <property type="entry name" value="LRR_14"/>
    <property type="match status" value="1"/>
</dbReference>
<dbReference type="InterPro" id="IPR032675">
    <property type="entry name" value="LRR_dom_sf"/>
</dbReference>
<gene>
    <name evidence="5" type="ORF">QNI16_24955</name>
</gene>
<dbReference type="AlphaFoldDB" id="A0AAE3QWG2"/>
<feature type="domain" description="R13L1/DRL21-like LRR repeat region" evidence="4">
    <location>
        <begin position="129"/>
        <end position="187"/>
    </location>
</feature>
<dbReference type="Gene3D" id="3.80.10.10">
    <property type="entry name" value="Ribonuclease Inhibitor"/>
    <property type="match status" value="3"/>
</dbReference>
<evidence type="ECO:0000256" key="1">
    <source>
        <dbReference type="ARBA" id="ARBA00022614"/>
    </source>
</evidence>
<evidence type="ECO:0008006" key="7">
    <source>
        <dbReference type="Google" id="ProtNLM"/>
    </source>
</evidence>
<dbReference type="Proteomes" id="UP001241110">
    <property type="component" value="Unassembled WGS sequence"/>
</dbReference>
<name>A0AAE3QWG2_9BACT</name>
<dbReference type="EMBL" id="JASJOS010000012">
    <property type="protein sequence ID" value="MDJ1483773.1"/>
    <property type="molecule type" value="Genomic_DNA"/>
</dbReference>
<dbReference type="GO" id="GO:0005737">
    <property type="term" value="C:cytoplasm"/>
    <property type="evidence" value="ECO:0007669"/>
    <property type="project" value="TreeGrafter"/>
</dbReference>
<evidence type="ECO:0000313" key="6">
    <source>
        <dbReference type="Proteomes" id="UP001241110"/>
    </source>
</evidence>
<keyword evidence="2" id="KW-0677">Repeat</keyword>
<dbReference type="InterPro" id="IPR055414">
    <property type="entry name" value="LRR_R13L4/SHOC2-like"/>
</dbReference>
<sequence>MYSIKPYYTADRDKALHEYDKGLITKASSQDMESIYPEITHFTKLAISGYTGKQMPPIGKLVNLEELEINRAEQLLTLPEDIGQLKNLKKLQIESRAVCVLPLSFGDLSNLEELTLNGFKDDGYLSEILPKLTSLKKLWISSFHGASLPSLVSDLSFLQELKIGGCNELQDLLILKSLPKLTKLSLYENVILPSFPDQLSFSKKLQELEINNRLPIQSIPDVIGELTELESIEVRSGSWTSEESDPFGISPAIGKLQKLRKLKLKPGTKEALPFPESIGNLANLEELKLNWYPIETLPSSIGNLKKLKTLYINLGDLTELPSEIGGLDSLELLYIHGFSTDKNKLTTLPSEIGKLKHLKTIDINETLIDLPDTIGDCENLETLKVITPKSLQRIPESIGRLGKLQSLTLSGIFSQLPESIGNLKNLSGLELPDSPQLVSLPSTISQCTKLGSIEISRTGIQRLSTDLYKLTRLWKVSTHATDTQFAPRQLEPEIFDWFYPFRHLAENQHSDMDEEKRKIYLHVYLNNFHQERLENLPQQVFFEGFSINYAPMHQALIENIFVFNEDYQSLADRPLKPGDVVTILGNTSYKKTDIKNKLNAANIGYSSSLTDKVTHILVGSSPKFPENGNTQKNYFLFNEKELTDFLNQVEQPYLLSEEGRSSDSTESVLKLLRSPESVNEALGVQLLESTGVPAELIIDLLVIAKTSDNPDTRAKARQLIKKNTTDGVILQALAHKAKIIDDTSRYSYNRFQIHKYQQEFPGLDTASMAFLVWLKKEKVIKNCFAGDYFMEHSDANDPRRQLYIEQTTPEWLAKTNELELKAALTTEEANTLFQQVQPTIRKITLKGNHLTSFPEEMLHITSLTNLTIYHSKILEIPESIAQLKNLKHLVIFQYNLHKLPLSLSTLPLESLELKTNRVENLDILKERMPSCQFR</sequence>
<dbReference type="SUPFAM" id="SSF52058">
    <property type="entry name" value="L domain-like"/>
    <property type="match status" value="2"/>
</dbReference>
<dbReference type="InterPro" id="IPR056789">
    <property type="entry name" value="LRR_R13L1-DRL21"/>
</dbReference>
<protein>
    <recommendedName>
        <fullName evidence="7">Leucine-rich repeat domain-containing protein</fullName>
    </recommendedName>
</protein>
<organism evidence="5 6">
    <name type="scientific">Xanthocytophaga flava</name>
    <dbReference type="NCBI Taxonomy" id="3048013"/>
    <lineage>
        <taxon>Bacteria</taxon>
        <taxon>Pseudomonadati</taxon>
        <taxon>Bacteroidota</taxon>
        <taxon>Cytophagia</taxon>
        <taxon>Cytophagales</taxon>
        <taxon>Rhodocytophagaceae</taxon>
        <taxon>Xanthocytophaga</taxon>
    </lineage>
</organism>
<comment type="caution">
    <text evidence="5">The sequence shown here is derived from an EMBL/GenBank/DDBJ whole genome shotgun (WGS) entry which is preliminary data.</text>
</comment>
<dbReference type="SUPFAM" id="SSF52047">
    <property type="entry name" value="RNI-like"/>
    <property type="match status" value="1"/>
</dbReference>
<accession>A0AAE3QWG2</accession>
<evidence type="ECO:0000313" key="5">
    <source>
        <dbReference type="EMBL" id="MDJ1483773.1"/>
    </source>
</evidence>
<evidence type="ECO:0000259" key="3">
    <source>
        <dbReference type="Pfam" id="PF23598"/>
    </source>
</evidence>
<proteinExistence type="predicted"/>
<dbReference type="RefSeq" id="WP_313984129.1">
    <property type="nucleotide sequence ID" value="NZ_JASJOS010000012.1"/>
</dbReference>
<evidence type="ECO:0000259" key="4">
    <source>
        <dbReference type="Pfam" id="PF25019"/>
    </source>
</evidence>